<evidence type="ECO:0000313" key="3">
    <source>
        <dbReference type="Proteomes" id="UP000054018"/>
    </source>
</evidence>
<organism evidence="2 3">
    <name type="scientific">Pisolithus microcarpus 441</name>
    <dbReference type="NCBI Taxonomy" id="765257"/>
    <lineage>
        <taxon>Eukaryota</taxon>
        <taxon>Fungi</taxon>
        <taxon>Dikarya</taxon>
        <taxon>Basidiomycota</taxon>
        <taxon>Agaricomycotina</taxon>
        <taxon>Agaricomycetes</taxon>
        <taxon>Agaricomycetidae</taxon>
        <taxon>Boletales</taxon>
        <taxon>Sclerodermatineae</taxon>
        <taxon>Pisolithaceae</taxon>
        <taxon>Pisolithus</taxon>
    </lineage>
</organism>
<reference evidence="2 3" key="1">
    <citation type="submission" date="2014-04" db="EMBL/GenBank/DDBJ databases">
        <authorList>
            <consortium name="DOE Joint Genome Institute"/>
            <person name="Kuo A."/>
            <person name="Kohler A."/>
            <person name="Costa M.D."/>
            <person name="Nagy L.G."/>
            <person name="Floudas D."/>
            <person name="Copeland A."/>
            <person name="Barry K.W."/>
            <person name="Cichocki N."/>
            <person name="Veneault-Fourrey C."/>
            <person name="LaButti K."/>
            <person name="Lindquist E.A."/>
            <person name="Lipzen A."/>
            <person name="Lundell T."/>
            <person name="Morin E."/>
            <person name="Murat C."/>
            <person name="Sun H."/>
            <person name="Tunlid A."/>
            <person name="Henrissat B."/>
            <person name="Grigoriev I.V."/>
            <person name="Hibbett D.S."/>
            <person name="Martin F."/>
            <person name="Nordberg H.P."/>
            <person name="Cantor M.N."/>
            <person name="Hua S.X."/>
        </authorList>
    </citation>
    <scope>NUCLEOTIDE SEQUENCE [LARGE SCALE GENOMIC DNA]</scope>
    <source>
        <strain evidence="2 3">441</strain>
    </source>
</reference>
<dbReference type="HOGENOM" id="CLU_006493_4_1_1"/>
<accession>A0A0C9YNF0</accession>
<dbReference type="SUPFAM" id="SSF56322">
    <property type="entry name" value="ADC synthase"/>
    <property type="match status" value="1"/>
</dbReference>
<keyword evidence="3" id="KW-1185">Reference proteome</keyword>
<gene>
    <name evidence="2" type="ORF">PISMIDRAFT_19194</name>
</gene>
<protein>
    <recommendedName>
        <fullName evidence="1">Chorismate-utilising enzyme C-terminal domain-containing protein</fullName>
    </recommendedName>
</protein>
<dbReference type="InterPro" id="IPR019999">
    <property type="entry name" value="Anth_synth_I-like"/>
</dbReference>
<dbReference type="STRING" id="765257.A0A0C9YNF0"/>
<proteinExistence type="predicted"/>
<dbReference type="Gene3D" id="3.60.120.10">
    <property type="entry name" value="Anthranilate synthase"/>
    <property type="match status" value="1"/>
</dbReference>
<reference evidence="3" key="2">
    <citation type="submission" date="2015-01" db="EMBL/GenBank/DDBJ databases">
        <title>Evolutionary Origins and Diversification of the Mycorrhizal Mutualists.</title>
        <authorList>
            <consortium name="DOE Joint Genome Institute"/>
            <consortium name="Mycorrhizal Genomics Consortium"/>
            <person name="Kohler A."/>
            <person name="Kuo A."/>
            <person name="Nagy L.G."/>
            <person name="Floudas D."/>
            <person name="Copeland A."/>
            <person name="Barry K.W."/>
            <person name="Cichocki N."/>
            <person name="Veneault-Fourrey C."/>
            <person name="LaButti K."/>
            <person name="Lindquist E.A."/>
            <person name="Lipzen A."/>
            <person name="Lundell T."/>
            <person name="Morin E."/>
            <person name="Murat C."/>
            <person name="Riley R."/>
            <person name="Ohm R."/>
            <person name="Sun H."/>
            <person name="Tunlid A."/>
            <person name="Henrissat B."/>
            <person name="Grigoriev I.V."/>
            <person name="Hibbett D.S."/>
            <person name="Martin F."/>
        </authorList>
    </citation>
    <scope>NUCLEOTIDE SEQUENCE [LARGE SCALE GENOMIC DNA]</scope>
    <source>
        <strain evidence="3">441</strain>
    </source>
</reference>
<feature type="domain" description="Chorismate-utilising enzyme C-terminal" evidence="1">
    <location>
        <begin position="11"/>
        <end position="177"/>
    </location>
</feature>
<dbReference type="EMBL" id="KN834152">
    <property type="protein sequence ID" value="KIK11832.1"/>
    <property type="molecule type" value="Genomic_DNA"/>
</dbReference>
<dbReference type="GO" id="GO:0008153">
    <property type="term" value="P:4-aminobenzoate biosynthetic process"/>
    <property type="evidence" value="ECO:0007669"/>
    <property type="project" value="TreeGrafter"/>
</dbReference>
<dbReference type="PANTHER" id="PTHR11236:SF18">
    <property type="entry name" value="AMINODEOXYCHORISMATE SYNTHASE"/>
    <property type="match status" value="1"/>
</dbReference>
<dbReference type="GO" id="GO:0005737">
    <property type="term" value="C:cytoplasm"/>
    <property type="evidence" value="ECO:0007669"/>
    <property type="project" value="TreeGrafter"/>
</dbReference>
<name>A0A0C9YNF0_9AGAM</name>
<dbReference type="OrthoDB" id="64220at2759"/>
<dbReference type="InterPro" id="IPR005801">
    <property type="entry name" value="ADC_synthase"/>
</dbReference>
<dbReference type="GO" id="GO:0046820">
    <property type="term" value="F:4-amino-4-deoxychorismate synthase activity"/>
    <property type="evidence" value="ECO:0007669"/>
    <property type="project" value="TreeGrafter"/>
</dbReference>
<dbReference type="Proteomes" id="UP000054018">
    <property type="component" value="Unassembled WGS sequence"/>
</dbReference>
<dbReference type="InterPro" id="IPR015890">
    <property type="entry name" value="Chorismate_C"/>
</dbReference>
<dbReference type="PANTHER" id="PTHR11236">
    <property type="entry name" value="AMINOBENZOATE/ANTHRANILATE SYNTHASE"/>
    <property type="match status" value="1"/>
</dbReference>
<dbReference type="Pfam" id="PF00425">
    <property type="entry name" value="Chorismate_bind"/>
    <property type="match status" value="1"/>
</dbReference>
<evidence type="ECO:0000313" key="2">
    <source>
        <dbReference type="EMBL" id="KIK11832.1"/>
    </source>
</evidence>
<evidence type="ECO:0000259" key="1">
    <source>
        <dbReference type="Pfam" id="PF00425"/>
    </source>
</evidence>
<dbReference type="GO" id="GO:0000162">
    <property type="term" value="P:L-tryptophan biosynthetic process"/>
    <property type="evidence" value="ECO:0007669"/>
    <property type="project" value="TreeGrafter"/>
</dbReference>
<sequence>MVRKAPDITRAVAKKELRGSPKEVAENPMIVDLICHDLHAIVGQDINVKQFCTMEEYSMVWQLISITEGKVGNTVDVPNSHWANGALGWELLRHSLPPGSMTGAPKKCSVEILHTLEDSDWSVTIRSCFKYNGHYSCKHTTEAPPPDDRAEEWVIGAGGAITALSDPEKEWEEMLIKLRSVLHVFGYSALCEN</sequence>
<dbReference type="AlphaFoldDB" id="A0A0C9YNF0"/>